<dbReference type="AlphaFoldDB" id="A0A4R5BS14"/>
<keyword evidence="2" id="KW-0472">Membrane</keyword>
<evidence type="ECO:0000256" key="1">
    <source>
        <dbReference type="SAM" id="MobiDB-lite"/>
    </source>
</evidence>
<name>A0A4R5BS14_9ACTN</name>
<proteinExistence type="predicted"/>
<keyword evidence="2" id="KW-0812">Transmembrane</keyword>
<feature type="transmembrane region" description="Helical" evidence="2">
    <location>
        <begin position="52"/>
        <end position="85"/>
    </location>
</feature>
<evidence type="ECO:0000313" key="3">
    <source>
        <dbReference type="EMBL" id="TDD89811.1"/>
    </source>
</evidence>
<feature type="compositionally biased region" description="Basic and acidic residues" evidence="1">
    <location>
        <begin position="1"/>
        <end position="10"/>
    </location>
</feature>
<dbReference type="EMBL" id="SMKU01000056">
    <property type="protein sequence ID" value="TDD89811.1"/>
    <property type="molecule type" value="Genomic_DNA"/>
</dbReference>
<accession>A0A4R5BS14</accession>
<evidence type="ECO:0000256" key="2">
    <source>
        <dbReference type="SAM" id="Phobius"/>
    </source>
</evidence>
<feature type="transmembrane region" description="Helical" evidence="2">
    <location>
        <begin position="97"/>
        <end position="116"/>
    </location>
</feature>
<dbReference type="Pfam" id="PF20444">
    <property type="entry name" value="DUF6703"/>
    <property type="match status" value="1"/>
</dbReference>
<evidence type="ECO:0000313" key="4">
    <source>
        <dbReference type="Proteomes" id="UP000294513"/>
    </source>
</evidence>
<organism evidence="3 4">
    <name type="scientific">Actinomadura rubrisoli</name>
    <dbReference type="NCBI Taxonomy" id="2530368"/>
    <lineage>
        <taxon>Bacteria</taxon>
        <taxon>Bacillati</taxon>
        <taxon>Actinomycetota</taxon>
        <taxon>Actinomycetes</taxon>
        <taxon>Streptosporangiales</taxon>
        <taxon>Thermomonosporaceae</taxon>
        <taxon>Actinomadura</taxon>
    </lineage>
</organism>
<dbReference type="Proteomes" id="UP000294513">
    <property type="component" value="Unassembled WGS sequence"/>
</dbReference>
<comment type="caution">
    <text evidence="3">The sequence shown here is derived from an EMBL/GenBank/DDBJ whole genome shotgun (WGS) entry which is preliminary data.</text>
</comment>
<gene>
    <name evidence="3" type="ORF">E1298_13845</name>
</gene>
<dbReference type="RefSeq" id="WP_131893070.1">
    <property type="nucleotide sequence ID" value="NZ_SMKU01000056.1"/>
</dbReference>
<keyword evidence="2" id="KW-1133">Transmembrane helix</keyword>
<reference evidence="3 4" key="1">
    <citation type="submission" date="2019-03" db="EMBL/GenBank/DDBJ databases">
        <title>Draft genome sequences of novel Actinobacteria.</title>
        <authorList>
            <person name="Sahin N."/>
            <person name="Ay H."/>
            <person name="Saygin H."/>
        </authorList>
    </citation>
    <scope>NUCLEOTIDE SEQUENCE [LARGE SCALE GENOMIC DNA]</scope>
    <source>
        <strain evidence="3 4">H3C3</strain>
    </source>
</reference>
<dbReference type="OrthoDB" id="3831256at2"/>
<protein>
    <submittedName>
        <fullName evidence="3">Uncharacterized protein</fullName>
    </submittedName>
</protein>
<keyword evidence="4" id="KW-1185">Reference proteome</keyword>
<dbReference type="InterPro" id="IPR046549">
    <property type="entry name" value="DUF6703"/>
</dbReference>
<sequence>MSTRGERPGERPSGTRAPGARGGTSGMRAAIERWSAAPVVLMHRMPRVLLLAVVFVLLVIGMVGTGWVAAAGLLVLAAALGWFAYLNWPALDVSGRVLRAVALTVLTGFALARAVGRF</sequence>
<feature type="region of interest" description="Disordered" evidence="1">
    <location>
        <begin position="1"/>
        <end position="25"/>
    </location>
</feature>